<dbReference type="PANTHER" id="PTHR45913">
    <property type="entry name" value="EPM2A-INTERACTING PROTEIN 1"/>
    <property type="match status" value="1"/>
</dbReference>
<evidence type="ECO:0000313" key="1">
    <source>
        <dbReference type="EMBL" id="KAJ8889125.1"/>
    </source>
</evidence>
<gene>
    <name evidence="1" type="ORF">PR048_008619</name>
</gene>
<keyword evidence="2" id="KW-1185">Reference proteome</keyword>
<dbReference type="PANTHER" id="PTHR45913:SF19">
    <property type="entry name" value="LOW QUALITY PROTEIN: ZINC FINGER BED DOMAIN-CONTAINING PROTEIN 5-LIKE"/>
    <property type="match status" value="1"/>
</dbReference>
<dbReference type="Proteomes" id="UP001159363">
    <property type="component" value="Chromosome 3"/>
</dbReference>
<comment type="caution">
    <text evidence="1">The sequence shown here is derived from an EMBL/GenBank/DDBJ whole genome shotgun (WGS) entry which is preliminary data.</text>
</comment>
<name>A0ABQ9HXL3_9NEOP</name>
<protein>
    <submittedName>
        <fullName evidence="1">Uncharacterized protein</fullName>
    </submittedName>
</protein>
<proteinExistence type="predicted"/>
<reference evidence="1 2" key="1">
    <citation type="submission" date="2023-02" db="EMBL/GenBank/DDBJ databases">
        <title>LHISI_Scaffold_Assembly.</title>
        <authorList>
            <person name="Stuart O.P."/>
            <person name="Cleave R."/>
            <person name="Magrath M.J.L."/>
            <person name="Mikheyev A.S."/>
        </authorList>
    </citation>
    <scope>NUCLEOTIDE SEQUENCE [LARGE SCALE GENOMIC DNA]</scope>
    <source>
        <strain evidence="1">Daus_M_001</strain>
        <tissue evidence="1">Leg muscle</tissue>
    </source>
</reference>
<organism evidence="1 2">
    <name type="scientific">Dryococelus australis</name>
    <dbReference type="NCBI Taxonomy" id="614101"/>
    <lineage>
        <taxon>Eukaryota</taxon>
        <taxon>Metazoa</taxon>
        <taxon>Ecdysozoa</taxon>
        <taxon>Arthropoda</taxon>
        <taxon>Hexapoda</taxon>
        <taxon>Insecta</taxon>
        <taxon>Pterygota</taxon>
        <taxon>Neoptera</taxon>
        <taxon>Polyneoptera</taxon>
        <taxon>Phasmatodea</taxon>
        <taxon>Verophasmatodea</taxon>
        <taxon>Anareolatae</taxon>
        <taxon>Phasmatidae</taxon>
        <taxon>Eurycanthinae</taxon>
        <taxon>Dryococelus</taxon>
    </lineage>
</organism>
<evidence type="ECO:0000313" key="2">
    <source>
        <dbReference type="Proteomes" id="UP001159363"/>
    </source>
</evidence>
<dbReference type="EMBL" id="JARBHB010000003">
    <property type="protein sequence ID" value="KAJ8889125.1"/>
    <property type="molecule type" value="Genomic_DNA"/>
</dbReference>
<sequence length="143" mass="16267">MAKSLAKKGLYTEDYIIGAALHTKKTVAICLNVYYLSHCFKENSRIFSCENELAQMNETCFKWKFHVEHEKAHKASYKITMLIAQDKKPHIIGESLIKPCLLTACRTVLGEESCNQIANISLSVGTVKHRIEEMAQDLKHQII</sequence>
<accession>A0ABQ9HXL3</accession>